<dbReference type="AlphaFoldDB" id="A0A4Z2FKY0"/>
<name>A0A4Z2FKY0_9TELE</name>
<comment type="caution">
    <text evidence="1">The sequence shown here is derived from an EMBL/GenBank/DDBJ whole genome shotgun (WGS) entry which is preliminary data.</text>
</comment>
<sequence length="139" mass="15115">MAVMKDVPKSGRFVILAALPRSSSSVTLRARSFLPVRLAGLLMHMPDTRQRLYPQREPFPTGSVAACNYARGGRRVDAVRCSSNATAAAPEKAAWRVRAAVASRPADPESISRPNGRHRRLLSHSGIHVYAPPPTGFCQ</sequence>
<protein>
    <submittedName>
        <fullName evidence="1">Uncharacterized protein</fullName>
    </submittedName>
</protein>
<gene>
    <name evidence="1" type="ORF">EYF80_048409</name>
</gene>
<dbReference type="Proteomes" id="UP000314294">
    <property type="component" value="Unassembled WGS sequence"/>
</dbReference>
<organism evidence="1 2">
    <name type="scientific">Liparis tanakae</name>
    <name type="common">Tanaka's snailfish</name>
    <dbReference type="NCBI Taxonomy" id="230148"/>
    <lineage>
        <taxon>Eukaryota</taxon>
        <taxon>Metazoa</taxon>
        <taxon>Chordata</taxon>
        <taxon>Craniata</taxon>
        <taxon>Vertebrata</taxon>
        <taxon>Euteleostomi</taxon>
        <taxon>Actinopterygii</taxon>
        <taxon>Neopterygii</taxon>
        <taxon>Teleostei</taxon>
        <taxon>Neoteleostei</taxon>
        <taxon>Acanthomorphata</taxon>
        <taxon>Eupercaria</taxon>
        <taxon>Perciformes</taxon>
        <taxon>Cottioidei</taxon>
        <taxon>Cottales</taxon>
        <taxon>Liparidae</taxon>
        <taxon>Liparis</taxon>
    </lineage>
</organism>
<evidence type="ECO:0000313" key="2">
    <source>
        <dbReference type="Proteomes" id="UP000314294"/>
    </source>
</evidence>
<accession>A0A4Z2FKY0</accession>
<proteinExistence type="predicted"/>
<evidence type="ECO:0000313" key="1">
    <source>
        <dbReference type="EMBL" id="TNN41424.1"/>
    </source>
</evidence>
<dbReference type="EMBL" id="SRLO01001109">
    <property type="protein sequence ID" value="TNN41424.1"/>
    <property type="molecule type" value="Genomic_DNA"/>
</dbReference>
<reference evidence="1 2" key="1">
    <citation type="submission" date="2019-03" db="EMBL/GenBank/DDBJ databases">
        <title>First draft genome of Liparis tanakae, snailfish: a comprehensive survey of snailfish specific genes.</title>
        <authorList>
            <person name="Kim W."/>
            <person name="Song I."/>
            <person name="Jeong J.-H."/>
            <person name="Kim D."/>
            <person name="Kim S."/>
            <person name="Ryu S."/>
            <person name="Song J.Y."/>
            <person name="Lee S.K."/>
        </authorList>
    </citation>
    <scope>NUCLEOTIDE SEQUENCE [LARGE SCALE GENOMIC DNA]</scope>
    <source>
        <tissue evidence="1">Muscle</tissue>
    </source>
</reference>
<keyword evidence="2" id="KW-1185">Reference proteome</keyword>